<keyword evidence="2" id="KW-1133">Transmembrane helix</keyword>
<proteinExistence type="predicted"/>
<evidence type="ECO:0008006" key="5">
    <source>
        <dbReference type="Google" id="ProtNLM"/>
    </source>
</evidence>
<dbReference type="SUPFAM" id="SSF58104">
    <property type="entry name" value="Methyl-accepting chemotaxis protein (MCP) signaling domain"/>
    <property type="match status" value="1"/>
</dbReference>
<evidence type="ECO:0000313" key="3">
    <source>
        <dbReference type="EMBL" id="GAA3888991.1"/>
    </source>
</evidence>
<gene>
    <name evidence="3" type="ORF">GCM10022276_05130</name>
</gene>
<feature type="region of interest" description="Disordered" evidence="1">
    <location>
        <begin position="1"/>
        <end position="23"/>
    </location>
</feature>
<keyword evidence="2" id="KW-0812">Transmembrane</keyword>
<evidence type="ECO:0000256" key="1">
    <source>
        <dbReference type="SAM" id="MobiDB-lite"/>
    </source>
</evidence>
<organism evidence="3 4">
    <name type="scientific">Sphingomonas limnosediminicola</name>
    <dbReference type="NCBI Taxonomy" id="940133"/>
    <lineage>
        <taxon>Bacteria</taxon>
        <taxon>Pseudomonadati</taxon>
        <taxon>Pseudomonadota</taxon>
        <taxon>Alphaproteobacteria</taxon>
        <taxon>Sphingomonadales</taxon>
        <taxon>Sphingomonadaceae</taxon>
        <taxon>Sphingomonas</taxon>
    </lineage>
</organism>
<reference evidence="4" key="1">
    <citation type="journal article" date="2019" name="Int. J. Syst. Evol. Microbiol.">
        <title>The Global Catalogue of Microorganisms (GCM) 10K type strain sequencing project: providing services to taxonomists for standard genome sequencing and annotation.</title>
        <authorList>
            <consortium name="The Broad Institute Genomics Platform"/>
            <consortium name="The Broad Institute Genome Sequencing Center for Infectious Disease"/>
            <person name="Wu L."/>
            <person name="Ma J."/>
        </authorList>
    </citation>
    <scope>NUCLEOTIDE SEQUENCE [LARGE SCALE GENOMIC DNA]</scope>
    <source>
        <strain evidence="4">JCM 17543</strain>
    </source>
</reference>
<evidence type="ECO:0000256" key="2">
    <source>
        <dbReference type="SAM" id="Phobius"/>
    </source>
</evidence>
<dbReference type="EMBL" id="BAABBM010000001">
    <property type="protein sequence ID" value="GAA3888991.1"/>
    <property type="molecule type" value="Genomic_DNA"/>
</dbReference>
<feature type="transmembrane region" description="Helical" evidence="2">
    <location>
        <begin position="54"/>
        <end position="75"/>
    </location>
</feature>
<accession>A0ABP7KVH4</accession>
<name>A0ABP7KVH4_9SPHN</name>
<sequence length="766" mass="82305">MNPFAKHAEPESPVQDEGEPLDLTTALMSSEPSFDQEQWAESRAEERGAGGRRVLGSLLLLLSAAWLAFSAWSAGRSLGGQSLSSPAFAQWIAVAAGPLALLGLVWLMFGRTRRKEAERFTRSVVTMRTEARSLDALLEVLSQRIHDSRSELTMMSQHLMTLGDEATGKLGGITREFDSSSEKLRVHSEALDRAADSARNDVAVLLADLPRAEQTAQKVADQLRSIGSESAAKTTSFGEQVAALAEQTRATDELVAQAADRLAARLAEIDSASTSAAARVTEAQTAFTGSLDQLLNQSAQTLETIRSGIDTQAAAVAALVQQASAGIGKAGTQSSESLAANIERATTSLEGLSNRVAEQDRASQSMIAEIDRGLAMIDQRFAELAANGDQRANHFLESLTRARNELDTLAAQAGTQDGAIDSLSERTNGLRESIDRLVSEIRDGVGTAIGEAQDGTDRLVESASRIRPEIGWIREATVEASDRIASTEGQIVEQQNRLGEYLAAIDTGVDNAGAKLGELAAVMVQVEREAANLSAETGPQLVNALLQVKEAAAHAAERAREAIEGIIPASAGKLSEETRAALERVVRESVEDKLRDVEAVATRAVETARSASDRLTQQMVTLGQTAAALEHHIEATSSEQREKDSEAFARRVSLLIDSMNSAAIDVGKILSDEIDDKAWDSYIKGNRGVFTRRAVRLIGGSETRAIKAHYDSDPEFQQSVNRYMADFEAMLRRVVAERDGGIIAVTLMSSDMGKLYAALAQIDRRR</sequence>
<protein>
    <recommendedName>
        <fullName evidence="5">ATPase</fullName>
    </recommendedName>
</protein>
<dbReference type="Proteomes" id="UP001500827">
    <property type="component" value="Unassembled WGS sequence"/>
</dbReference>
<comment type="caution">
    <text evidence="3">The sequence shown here is derived from an EMBL/GenBank/DDBJ whole genome shotgun (WGS) entry which is preliminary data.</text>
</comment>
<dbReference type="RefSeq" id="WP_344698132.1">
    <property type="nucleotide sequence ID" value="NZ_BAABBM010000001.1"/>
</dbReference>
<evidence type="ECO:0000313" key="4">
    <source>
        <dbReference type="Proteomes" id="UP001500827"/>
    </source>
</evidence>
<keyword evidence="4" id="KW-1185">Reference proteome</keyword>
<keyword evidence="2" id="KW-0472">Membrane</keyword>
<feature type="transmembrane region" description="Helical" evidence="2">
    <location>
        <begin position="87"/>
        <end position="109"/>
    </location>
</feature>
<feature type="compositionally biased region" description="Basic and acidic residues" evidence="1">
    <location>
        <begin position="1"/>
        <end position="10"/>
    </location>
</feature>